<evidence type="ECO:0000256" key="6">
    <source>
        <dbReference type="ARBA" id="ARBA00022528"/>
    </source>
</evidence>
<comment type="subcellular location">
    <subcellularLocation>
        <location evidence="1">Plastid</location>
        <location evidence="1">Chloroplast outer membrane</location>
        <topology evidence="1">Multi-pass membrane protein</topology>
    </subcellularLocation>
    <subcellularLocation>
        <location evidence="2">Plastid</location>
        <location evidence="2">Etioplast membrane</location>
        <topology evidence="2">Multi-pass membrane protein</topology>
    </subcellularLocation>
</comment>
<dbReference type="PANTHER" id="PTHR35993">
    <property type="entry name" value="OUTER ENVELOPE PORE PROTEIN 21B, CHLOROPLASTIC"/>
    <property type="match status" value="1"/>
</dbReference>
<keyword evidence="10" id="KW-0406">Ion transport</keyword>
<reference evidence="14" key="1">
    <citation type="submission" date="2015-07" db="EMBL/GenBank/DDBJ databases">
        <title>Transcriptome Assembly of Anthurium amnicola.</title>
        <authorList>
            <person name="Suzuki J."/>
        </authorList>
    </citation>
    <scope>NUCLEOTIDE SEQUENCE</scope>
</reference>
<evidence type="ECO:0000256" key="7">
    <source>
        <dbReference type="ARBA" id="ARBA00022640"/>
    </source>
</evidence>
<evidence type="ECO:0000256" key="1">
    <source>
        <dbReference type="ARBA" id="ARBA00004396"/>
    </source>
</evidence>
<accession>A0A1D1Z270</accession>
<proteinExistence type="inferred from homology"/>
<keyword evidence="8" id="KW-0812">Transmembrane</keyword>
<gene>
    <name evidence="14" type="primary">OEP21B_2</name>
    <name evidence="14" type="ORF">g.29304</name>
</gene>
<sequence>METSLRYGSASKTLRIHAKEKFPLAPQIYLQGHAEIDTGIGAPSCFALLIRHSYPQASASMCVGFQYDGKKELSYNIRGKKAFPIMSSRLLDLNFKGRCDVDKEFTERKVRLAAELTWGILNFQKGQDLRLKVGYEISDKVPYIQLRENCWTLNIDTNGKWSIRYYL</sequence>
<keyword evidence="11" id="KW-0626">Porin</keyword>
<evidence type="ECO:0000256" key="12">
    <source>
        <dbReference type="ARBA" id="ARBA00023136"/>
    </source>
</evidence>
<evidence type="ECO:0000256" key="5">
    <source>
        <dbReference type="ARBA" id="ARBA00022452"/>
    </source>
</evidence>
<name>A0A1D1Z270_9ARAE</name>
<dbReference type="GO" id="GO:0044070">
    <property type="term" value="P:regulation of monoatomic anion transport"/>
    <property type="evidence" value="ECO:0007669"/>
    <property type="project" value="InterPro"/>
</dbReference>
<evidence type="ECO:0000256" key="3">
    <source>
        <dbReference type="ARBA" id="ARBA00009945"/>
    </source>
</evidence>
<organism evidence="14">
    <name type="scientific">Anthurium amnicola</name>
    <dbReference type="NCBI Taxonomy" id="1678845"/>
    <lineage>
        <taxon>Eukaryota</taxon>
        <taxon>Viridiplantae</taxon>
        <taxon>Streptophyta</taxon>
        <taxon>Embryophyta</taxon>
        <taxon>Tracheophyta</taxon>
        <taxon>Spermatophyta</taxon>
        <taxon>Magnoliopsida</taxon>
        <taxon>Liliopsida</taxon>
        <taxon>Araceae</taxon>
        <taxon>Pothoideae</taxon>
        <taxon>Potheae</taxon>
        <taxon>Anthurium</taxon>
    </lineage>
</organism>
<dbReference type="AlphaFoldDB" id="A0A1D1Z270"/>
<protein>
    <submittedName>
        <fullName evidence="14">Outer envelope pore protein 21B, chloroplastic</fullName>
    </submittedName>
</protein>
<evidence type="ECO:0000256" key="10">
    <source>
        <dbReference type="ARBA" id="ARBA00023065"/>
    </source>
</evidence>
<evidence type="ECO:0000256" key="2">
    <source>
        <dbReference type="ARBA" id="ARBA00004441"/>
    </source>
</evidence>
<keyword evidence="7" id="KW-0934">Plastid</keyword>
<dbReference type="InterPro" id="IPR034575">
    <property type="entry name" value="OEP21"/>
</dbReference>
<keyword evidence="9" id="KW-1002">Plastid outer membrane</keyword>
<comment type="similarity">
    <text evidence="3">Belongs to the plastid outer envelope porin OEP21 (TC 1.B.29) family.</text>
</comment>
<dbReference type="GO" id="GO:0046930">
    <property type="term" value="C:pore complex"/>
    <property type="evidence" value="ECO:0007669"/>
    <property type="project" value="UniProtKB-KW"/>
</dbReference>
<evidence type="ECO:0000256" key="4">
    <source>
        <dbReference type="ARBA" id="ARBA00022448"/>
    </source>
</evidence>
<evidence type="ECO:0000256" key="8">
    <source>
        <dbReference type="ARBA" id="ARBA00022692"/>
    </source>
</evidence>
<evidence type="ECO:0000256" key="13">
    <source>
        <dbReference type="ARBA" id="ARBA00024941"/>
    </source>
</evidence>
<evidence type="ECO:0000313" key="14">
    <source>
        <dbReference type="EMBL" id="JAT60981.1"/>
    </source>
</evidence>
<dbReference type="GO" id="GO:0008308">
    <property type="term" value="F:voltage-gated monoatomic anion channel activity"/>
    <property type="evidence" value="ECO:0007669"/>
    <property type="project" value="InterPro"/>
</dbReference>
<dbReference type="PANTHER" id="PTHR35993:SF1">
    <property type="entry name" value="OUTER ENVELOPE PORE PROTEIN 21B, CHLOROPLASTIC"/>
    <property type="match status" value="1"/>
</dbReference>
<dbReference type="GO" id="GO:0009707">
    <property type="term" value="C:chloroplast outer membrane"/>
    <property type="evidence" value="ECO:0007669"/>
    <property type="project" value="UniProtKB-SubCell"/>
</dbReference>
<dbReference type="EMBL" id="GDJX01006955">
    <property type="protein sequence ID" value="JAT60981.1"/>
    <property type="molecule type" value="Transcribed_RNA"/>
</dbReference>
<dbReference type="GO" id="GO:0034426">
    <property type="term" value="C:etioplast membrane"/>
    <property type="evidence" value="ECO:0007669"/>
    <property type="project" value="UniProtKB-SubCell"/>
</dbReference>
<keyword evidence="12" id="KW-0472">Membrane</keyword>
<dbReference type="GO" id="GO:0015288">
    <property type="term" value="F:porin activity"/>
    <property type="evidence" value="ECO:0007669"/>
    <property type="project" value="UniProtKB-KW"/>
</dbReference>
<evidence type="ECO:0000256" key="11">
    <source>
        <dbReference type="ARBA" id="ARBA00023114"/>
    </source>
</evidence>
<evidence type="ECO:0000256" key="9">
    <source>
        <dbReference type="ARBA" id="ARBA00022805"/>
    </source>
</evidence>
<comment type="function">
    <text evidence="13">Voltage-dependent rectifying anion channel that facilitates the translocation between chloroplast and cytoplasm of phosphorylated carbohydrates such as triosephosphate, 3-phosphoglycerate and inorganic phosphate (Pi) depending of ATP to triosephosphate ratio in the plastidial intermembrane space; in high triosephosphate/ATP conditions (e.g. photosynthesis), export of triosphosphate from chloroplast (outward rectifying channels), but in high ATP/triosephosphate conditions (e.g. dark phase), import of phosphosolutes (inward rectifying channels).</text>
</comment>
<keyword evidence="5" id="KW-1134">Transmembrane beta strand</keyword>
<keyword evidence="6" id="KW-0150">Chloroplast</keyword>
<keyword evidence="4" id="KW-0813">Transport</keyword>